<dbReference type="InterPro" id="IPR050668">
    <property type="entry name" value="Cytochrome_b5"/>
</dbReference>
<comment type="similarity">
    <text evidence="4 5">Belongs to the cytochrome b5 family.</text>
</comment>
<evidence type="ECO:0000256" key="5">
    <source>
        <dbReference type="RuleBase" id="RU362121"/>
    </source>
</evidence>
<sequence>MSEVKYFTEQQVAEHTSENDCWVVIHGKVYDVTGFLNEHPGGRKVIMNAAGTDATRQFDAFHNAGILEKYGPSMLIGEL</sequence>
<dbReference type="PROSITE" id="PS50255">
    <property type="entry name" value="CYTOCHROME_B5_2"/>
    <property type="match status" value="1"/>
</dbReference>
<protein>
    <submittedName>
        <fullName evidence="7">Cytochrome b5-like heme/steroid binding domain-containing protein</fullName>
    </submittedName>
</protein>
<dbReference type="FunFam" id="3.10.120.10:FF:000007">
    <property type="entry name" value="Sulfite oxidase, mitochondrial"/>
    <property type="match status" value="1"/>
</dbReference>
<dbReference type="SMART" id="SM01117">
    <property type="entry name" value="Cyt-b5"/>
    <property type="match status" value="1"/>
</dbReference>
<proteinExistence type="inferred from homology"/>
<organism evidence="7 8">
    <name type="scientific">Syncephalis pseudoplumigaleata</name>
    <dbReference type="NCBI Taxonomy" id="1712513"/>
    <lineage>
        <taxon>Eukaryota</taxon>
        <taxon>Fungi</taxon>
        <taxon>Fungi incertae sedis</taxon>
        <taxon>Zoopagomycota</taxon>
        <taxon>Zoopagomycotina</taxon>
        <taxon>Zoopagomycetes</taxon>
        <taxon>Zoopagales</taxon>
        <taxon>Piptocephalidaceae</taxon>
        <taxon>Syncephalis</taxon>
    </lineage>
</organism>
<dbReference type="PROSITE" id="PS00191">
    <property type="entry name" value="CYTOCHROME_B5_1"/>
    <property type="match status" value="1"/>
</dbReference>
<keyword evidence="1 5" id="KW-0349">Heme</keyword>
<gene>
    <name evidence="7" type="ORF">SYNPS1DRAFT_19884</name>
</gene>
<dbReference type="PRINTS" id="PR00363">
    <property type="entry name" value="CYTOCHROMEB5"/>
</dbReference>
<keyword evidence="2 5" id="KW-0479">Metal-binding</keyword>
<dbReference type="InterPro" id="IPR036400">
    <property type="entry name" value="Cyt_B5-like_heme/steroid_sf"/>
</dbReference>
<dbReference type="InterPro" id="IPR001199">
    <property type="entry name" value="Cyt_B5-like_heme/steroid-bd"/>
</dbReference>
<dbReference type="PANTHER" id="PTHR19359">
    <property type="entry name" value="CYTOCHROME B5"/>
    <property type="match status" value="1"/>
</dbReference>
<feature type="domain" description="Cytochrome b5 heme-binding" evidence="6">
    <location>
        <begin position="4"/>
        <end position="79"/>
    </location>
</feature>
<feature type="non-terminal residue" evidence="7">
    <location>
        <position position="79"/>
    </location>
</feature>
<dbReference type="AlphaFoldDB" id="A0A4P9YT56"/>
<evidence type="ECO:0000313" key="8">
    <source>
        <dbReference type="Proteomes" id="UP000278143"/>
    </source>
</evidence>
<keyword evidence="8" id="KW-1185">Reference proteome</keyword>
<dbReference type="OrthoDB" id="260519at2759"/>
<keyword evidence="3 5" id="KW-0408">Iron</keyword>
<dbReference type="EMBL" id="KZ991917">
    <property type="protein sequence ID" value="RKP22592.1"/>
    <property type="molecule type" value="Genomic_DNA"/>
</dbReference>
<evidence type="ECO:0000256" key="3">
    <source>
        <dbReference type="ARBA" id="ARBA00023004"/>
    </source>
</evidence>
<dbReference type="Proteomes" id="UP000278143">
    <property type="component" value="Unassembled WGS sequence"/>
</dbReference>
<reference evidence="8" key="1">
    <citation type="journal article" date="2018" name="Nat. Microbiol.">
        <title>Leveraging single-cell genomics to expand the fungal tree of life.</title>
        <authorList>
            <person name="Ahrendt S.R."/>
            <person name="Quandt C.A."/>
            <person name="Ciobanu D."/>
            <person name="Clum A."/>
            <person name="Salamov A."/>
            <person name="Andreopoulos B."/>
            <person name="Cheng J.F."/>
            <person name="Woyke T."/>
            <person name="Pelin A."/>
            <person name="Henrissat B."/>
            <person name="Reynolds N.K."/>
            <person name="Benny G.L."/>
            <person name="Smith M.E."/>
            <person name="James T.Y."/>
            <person name="Grigoriev I.V."/>
        </authorList>
    </citation>
    <scope>NUCLEOTIDE SEQUENCE [LARGE SCALE GENOMIC DNA]</scope>
    <source>
        <strain evidence="8">Benny S71-1</strain>
    </source>
</reference>
<evidence type="ECO:0000313" key="7">
    <source>
        <dbReference type="EMBL" id="RKP22592.1"/>
    </source>
</evidence>
<dbReference type="SUPFAM" id="SSF55856">
    <property type="entry name" value="Cytochrome b5-like heme/steroid binding domain"/>
    <property type="match status" value="1"/>
</dbReference>
<evidence type="ECO:0000256" key="1">
    <source>
        <dbReference type="ARBA" id="ARBA00022617"/>
    </source>
</evidence>
<evidence type="ECO:0000256" key="4">
    <source>
        <dbReference type="ARBA" id="ARBA00038168"/>
    </source>
</evidence>
<dbReference type="Gene3D" id="3.10.120.10">
    <property type="entry name" value="Cytochrome b5-like heme/steroid binding domain"/>
    <property type="match status" value="1"/>
</dbReference>
<accession>A0A4P9YT56</accession>
<dbReference type="GO" id="GO:0046872">
    <property type="term" value="F:metal ion binding"/>
    <property type="evidence" value="ECO:0007669"/>
    <property type="project" value="UniProtKB-UniRule"/>
</dbReference>
<dbReference type="GO" id="GO:0020037">
    <property type="term" value="F:heme binding"/>
    <property type="evidence" value="ECO:0007669"/>
    <property type="project" value="UniProtKB-UniRule"/>
</dbReference>
<evidence type="ECO:0000256" key="2">
    <source>
        <dbReference type="ARBA" id="ARBA00022723"/>
    </source>
</evidence>
<dbReference type="Pfam" id="PF00173">
    <property type="entry name" value="Cyt-b5"/>
    <property type="match status" value="1"/>
</dbReference>
<evidence type="ECO:0000259" key="6">
    <source>
        <dbReference type="PROSITE" id="PS50255"/>
    </source>
</evidence>
<dbReference type="GO" id="GO:0016020">
    <property type="term" value="C:membrane"/>
    <property type="evidence" value="ECO:0007669"/>
    <property type="project" value="TreeGrafter"/>
</dbReference>
<dbReference type="InterPro" id="IPR018506">
    <property type="entry name" value="Cyt_B5_heme-BS"/>
</dbReference>
<name>A0A4P9YT56_9FUNG</name>